<dbReference type="AlphaFoldDB" id="A0A6N7LRG1"/>
<organism evidence="2 3">
    <name type="scientific">Alcanivorax sediminis</name>
    <dbReference type="NCBI Taxonomy" id="2663008"/>
    <lineage>
        <taxon>Bacteria</taxon>
        <taxon>Pseudomonadati</taxon>
        <taxon>Pseudomonadota</taxon>
        <taxon>Gammaproteobacteria</taxon>
        <taxon>Oceanospirillales</taxon>
        <taxon>Alcanivoracaceae</taxon>
        <taxon>Alcanivorax</taxon>
    </lineage>
</organism>
<keyword evidence="1" id="KW-0175">Coiled coil</keyword>
<dbReference type="RefSeq" id="WP_153499813.1">
    <property type="nucleotide sequence ID" value="NZ_WIRE01000001.1"/>
</dbReference>
<evidence type="ECO:0000313" key="2">
    <source>
        <dbReference type="EMBL" id="MQX52823.1"/>
    </source>
</evidence>
<name>A0A6N7LRG1_9GAMM</name>
<accession>A0A6N7LRG1</accession>
<feature type="coiled-coil region" evidence="1">
    <location>
        <begin position="241"/>
        <end position="268"/>
    </location>
</feature>
<sequence>MGTLCLRVVAGLYTAISLSGCLQGNDIEIVKEGRFDDYPEFKIGETFDHRSLCESTSWDLVKDDRGRDLVEYRCEINGIHAYYTEKLAQQADQCEAALTTTYLDSHLRRFTAQREKELEKAERLKILLEDDSYDASVRAEHEPQMAKIKATLDVVRTKTIDQMIPLIDRLYFPVRGSDVLNYISDIETIAENRNDTSKTAQQYNYYARKNFDEVKPAVIASLEKSYSYHEKEMNGSIRAHRANFEGSIQAAEEEAARLTTLIEGIARDEEKADETAQANLAKINQILSTFNVASAYEFLQWSVAEDNTFVLIGGGLALRKPQDETHQRAPYLDARLRQAIGDAYSNSSGLFNYITQRTQTGLDCQ</sequence>
<keyword evidence="3" id="KW-1185">Reference proteome</keyword>
<gene>
    <name evidence="2" type="ORF">GFN93_06145</name>
</gene>
<dbReference type="PROSITE" id="PS51257">
    <property type="entry name" value="PROKAR_LIPOPROTEIN"/>
    <property type="match status" value="1"/>
</dbReference>
<evidence type="ECO:0000313" key="3">
    <source>
        <dbReference type="Proteomes" id="UP000469421"/>
    </source>
</evidence>
<protein>
    <submittedName>
        <fullName evidence="2">Uncharacterized protein</fullName>
    </submittedName>
</protein>
<reference evidence="2 3" key="1">
    <citation type="submission" date="2019-10" db="EMBL/GenBank/DDBJ databases">
        <title>Alcanivorax sp.PA15-N-34 draft genome sequence.</title>
        <authorList>
            <person name="Liao X."/>
            <person name="Shao Z."/>
        </authorList>
    </citation>
    <scope>NUCLEOTIDE SEQUENCE [LARGE SCALE GENOMIC DNA]</scope>
    <source>
        <strain evidence="2 3">PA15-N-34</strain>
    </source>
</reference>
<comment type="caution">
    <text evidence="2">The sequence shown here is derived from an EMBL/GenBank/DDBJ whole genome shotgun (WGS) entry which is preliminary data.</text>
</comment>
<evidence type="ECO:0000256" key="1">
    <source>
        <dbReference type="SAM" id="Coils"/>
    </source>
</evidence>
<dbReference type="Proteomes" id="UP000469421">
    <property type="component" value="Unassembled WGS sequence"/>
</dbReference>
<proteinExistence type="predicted"/>
<dbReference type="EMBL" id="WIRE01000001">
    <property type="protein sequence ID" value="MQX52823.1"/>
    <property type="molecule type" value="Genomic_DNA"/>
</dbReference>